<dbReference type="GO" id="GO:0030833">
    <property type="term" value="P:regulation of actin filament polymerization"/>
    <property type="evidence" value="ECO:0007669"/>
    <property type="project" value="InterPro"/>
</dbReference>
<accession>A0A835R0A3</accession>
<evidence type="ECO:0000313" key="2">
    <source>
        <dbReference type="Proteomes" id="UP000639772"/>
    </source>
</evidence>
<proteinExistence type="predicted"/>
<dbReference type="InterPro" id="IPR008081">
    <property type="entry name" value="Cytoplasmic_FMR1-int"/>
</dbReference>
<dbReference type="EMBL" id="JADCNM010000006">
    <property type="protein sequence ID" value="KAG0477887.1"/>
    <property type="molecule type" value="Genomic_DNA"/>
</dbReference>
<dbReference type="AlphaFoldDB" id="A0A835R0A3"/>
<dbReference type="OrthoDB" id="782496at2759"/>
<dbReference type="Proteomes" id="UP000639772">
    <property type="component" value="Chromosome 6"/>
</dbReference>
<dbReference type="PANTHER" id="PTHR12195">
    <property type="entry name" value="CYTOPLASMIC FMR1-INTERACTING PROTEIN-RELATED"/>
    <property type="match status" value="1"/>
</dbReference>
<dbReference type="Pfam" id="PF05994">
    <property type="entry name" value="FragX_IP"/>
    <property type="match status" value="1"/>
</dbReference>
<name>A0A835R0A3_VANPL</name>
<dbReference type="GO" id="GO:0031267">
    <property type="term" value="F:small GTPase binding"/>
    <property type="evidence" value="ECO:0007669"/>
    <property type="project" value="InterPro"/>
</dbReference>
<organism evidence="1 2">
    <name type="scientific">Vanilla planifolia</name>
    <name type="common">Vanilla</name>
    <dbReference type="NCBI Taxonomy" id="51239"/>
    <lineage>
        <taxon>Eukaryota</taxon>
        <taxon>Viridiplantae</taxon>
        <taxon>Streptophyta</taxon>
        <taxon>Embryophyta</taxon>
        <taxon>Tracheophyta</taxon>
        <taxon>Spermatophyta</taxon>
        <taxon>Magnoliopsida</taxon>
        <taxon>Liliopsida</taxon>
        <taxon>Asparagales</taxon>
        <taxon>Orchidaceae</taxon>
        <taxon>Vanilloideae</taxon>
        <taxon>Vanilleae</taxon>
        <taxon>Vanilla</taxon>
    </lineage>
</organism>
<gene>
    <name evidence="1" type="ORF">HPP92_012606</name>
</gene>
<reference evidence="1 2" key="1">
    <citation type="journal article" date="2020" name="Nat. Food">
        <title>A phased Vanilla planifolia genome enables genetic improvement of flavour and production.</title>
        <authorList>
            <person name="Hasing T."/>
            <person name="Tang H."/>
            <person name="Brym M."/>
            <person name="Khazi F."/>
            <person name="Huang T."/>
            <person name="Chambers A.H."/>
        </authorList>
    </citation>
    <scope>NUCLEOTIDE SEQUENCE [LARGE SCALE GENOMIC DNA]</scope>
    <source>
        <tissue evidence="1">Leaf</tissue>
    </source>
</reference>
<comment type="caution">
    <text evidence="1">The sequence shown here is derived from an EMBL/GenBank/DDBJ whole genome shotgun (WGS) entry which is preliminary data.</text>
</comment>
<sequence length="99" mass="11537">MLVDNVIETQGLALLESILMPFDIYNDSAQHALTVLKQRFLYDEIEAERRLQGLLDWVICVTSFDDGNKYFVKPVRFERDIEAWGRVKVFEIVSFIVPV</sequence>
<protein>
    <submittedName>
        <fullName evidence="1">Uncharacterized protein</fullName>
    </submittedName>
</protein>
<evidence type="ECO:0000313" key="1">
    <source>
        <dbReference type="EMBL" id="KAG0477887.1"/>
    </source>
</evidence>